<dbReference type="AlphaFoldDB" id="A0A9D7T0G8"/>
<reference evidence="1 2" key="1">
    <citation type="submission" date="2020-10" db="EMBL/GenBank/DDBJ databases">
        <title>Connecting structure to function with the recovery of over 1000 high-quality activated sludge metagenome-assembled genomes encoding full-length rRNA genes using long-read sequencing.</title>
        <authorList>
            <person name="Singleton C.M."/>
            <person name="Petriglieri F."/>
            <person name="Kristensen J.M."/>
            <person name="Kirkegaard R.H."/>
            <person name="Michaelsen T.Y."/>
            <person name="Andersen M.H."/>
            <person name="Karst S.M."/>
            <person name="Dueholm M.S."/>
            <person name="Nielsen P.H."/>
            <person name="Albertsen M."/>
        </authorList>
    </citation>
    <scope>NUCLEOTIDE SEQUENCE [LARGE SCALE GENOMIC DNA]</scope>
    <source>
        <strain evidence="1">Ribe_18-Q3-R11-54_MAXAC.273</strain>
    </source>
</reference>
<comment type="caution">
    <text evidence="1">The sequence shown here is derived from an EMBL/GenBank/DDBJ whole genome shotgun (WGS) entry which is preliminary data.</text>
</comment>
<gene>
    <name evidence="1" type="ORF">IPP15_21890</name>
</gene>
<name>A0A9D7T0G8_9BACT</name>
<protein>
    <recommendedName>
        <fullName evidence="3">Peptidase A2 domain-containing protein</fullName>
    </recommendedName>
</protein>
<dbReference type="InterPro" id="IPR021109">
    <property type="entry name" value="Peptidase_aspartic_dom_sf"/>
</dbReference>
<evidence type="ECO:0000313" key="1">
    <source>
        <dbReference type="EMBL" id="MBK9984980.1"/>
    </source>
</evidence>
<dbReference type="Proteomes" id="UP000808337">
    <property type="component" value="Unassembled WGS sequence"/>
</dbReference>
<dbReference type="SUPFAM" id="SSF50630">
    <property type="entry name" value="Acid proteases"/>
    <property type="match status" value="2"/>
</dbReference>
<dbReference type="Gene3D" id="2.40.70.10">
    <property type="entry name" value="Acid Proteases"/>
    <property type="match status" value="2"/>
</dbReference>
<sequence length="290" mass="32671">MNRYLFIFIFLIPMRILANPYPISIVNGLLVSKATIEGKEVLIIFDTGAPGLVLNSRFYKPDNKTKIECEGINGSFQCSMHEVRNWNWMGIAHKKTNALLSDLTFLENELNSDVYALIGLSAVDNYYVSIDFDQRSISLTDKMKVDKQSMIRFQYADHLPVISCKVNGKKKYLGIDTGSEINYLFTPHKVDADHVSTNGSFVSVVGTENRTDMKFRLTMELALNNSDVYSSPFIIDLQDKGSNLNDSLDGLLGQPFLSHFNITIHPSKQIIILTPRNQTENFSAILTAQL</sequence>
<accession>A0A9D7T0G8</accession>
<dbReference type="EMBL" id="JADKGY010000032">
    <property type="protein sequence ID" value="MBK9984980.1"/>
    <property type="molecule type" value="Genomic_DNA"/>
</dbReference>
<evidence type="ECO:0008006" key="3">
    <source>
        <dbReference type="Google" id="ProtNLM"/>
    </source>
</evidence>
<organism evidence="1 2">
    <name type="scientific">Candidatus Opimibacter skivensis</name>
    <dbReference type="NCBI Taxonomy" id="2982028"/>
    <lineage>
        <taxon>Bacteria</taxon>
        <taxon>Pseudomonadati</taxon>
        <taxon>Bacteroidota</taxon>
        <taxon>Saprospiria</taxon>
        <taxon>Saprospirales</taxon>
        <taxon>Saprospiraceae</taxon>
        <taxon>Candidatus Opimibacter</taxon>
    </lineage>
</organism>
<evidence type="ECO:0000313" key="2">
    <source>
        <dbReference type="Proteomes" id="UP000808337"/>
    </source>
</evidence>
<proteinExistence type="predicted"/>